<accession>A0A2P2C0M6</accession>
<dbReference type="AlphaFoldDB" id="A0A2P2C0M6"/>
<keyword evidence="1" id="KW-1133">Transmembrane helix</keyword>
<name>A0A2P2C0M6_9ZZZZ</name>
<protein>
    <recommendedName>
        <fullName evidence="3">DUF308 domain-containing protein</fullName>
    </recommendedName>
</protein>
<feature type="transmembrane region" description="Helical" evidence="1">
    <location>
        <begin position="77"/>
        <end position="97"/>
    </location>
</feature>
<evidence type="ECO:0000256" key="1">
    <source>
        <dbReference type="SAM" id="Phobius"/>
    </source>
</evidence>
<proteinExistence type="predicted"/>
<evidence type="ECO:0008006" key="3">
    <source>
        <dbReference type="Google" id="ProtNLM"/>
    </source>
</evidence>
<gene>
    <name evidence="2" type="ORF">NOCA2280015</name>
</gene>
<sequence length="170" mass="18013">MRALRLVAWGVLLIVIDVRVDGLDLAPDLLGWGLAGYAVVGLRAHSAWFGRAGIVCIAGALSALFDLQQAADPMSWVWLVGTVALTAFVWCSCSGIREALPGTPSARTADTIRWWNLGLSVAAYPLGWVLSETDLAVVALLAVLIALVVFVCFVLLLFRTARVAAPVAVA</sequence>
<feature type="transmembrane region" description="Helical" evidence="1">
    <location>
        <begin position="46"/>
        <end position="65"/>
    </location>
</feature>
<reference evidence="2" key="1">
    <citation type="submission" date="2015-08" db="EMBL/GenBank/DDBJ databases">
        <authorList>
            <person name="Babu N.S."/>
            <person name="Beckwith C.J."/>
            <person name="Beseler K.G."/>
            <person name="Brison A."/>
            <person name="Carone J.V."/>
            <person name="Caskin T.P."/>
            <person name="Diamond M."/>
            <person name="Durham M.E."/>
            <person name="Foxe J.M."/>
            <person name="Go M."/>
            <person name="Henderson B.A."/>
            <person name="Jones I.B."/>
            <person name="McGettigan J.A."/>
            <person name="Micheletti S.J."/>
            <person name="Nasrallah M.E."/>
            <person name="Ortiz D."/>
            <person name="Piller C.R."/>
            <person name="Privatt S.R."/>
            <person name="Schneider S.L."/>
            <person name="Sharp S."/>
            <person name="Smith T.C."/>
            <person name="Stanton J.D."/>
            <person name="Ullery H.E."/>
            <person name="Wilson R.J."/>
            <person name="Serrano M.G."/>
            <person name="Buck G."/>
            <person name="Lee V."/>
            <person name="Wang Y."/>
            <person name="Carvalho R."/>
            <person name="Voegtly L."/>
            <person name="Shi R."/>
            <person name="Duckworth R."/>
            <person name="Johnson A."/>
            <person name="Loviza R."/>
            <person name="Walstead R."/>
            <person name="Shah Z."/>
            <person name="Kiflezghi M."/>
            <person name="Wade K."/>
            <person name="Ball S.L."/>
            <person name="Bradley K.W."/>
            <person name="Asai D.J."/>
            <person name="Bowman C.A."/>
            <person name="Russell D.A."/>
            <person name="Pope W.H."/>
            <person name="Jacobs-Sera D."/>
            <person name="Hendrix R.W."/>
            <person name="Hatfull G.F."/>
        </authorList>
    </citation>
    <scope>NUCLEOTIDE SEQUENCE</scope>
</reference>
<dbReference type="EMBL" id="CZKA01000021">
    <property type="protein sequence ID" value="CUR55573.1"/>
    <property type="molecule type" value="Genomic_DNA"/>
</dbReference>
<organism evidence="2">
    <name type="scientific">metagenome</name>
    <dbReference type="NCBI Taxonomy" id="256318"/>
    <lineage>
        <taxon>unclassified sequences</taxon>
        <taxon>metagenomes</taxon>
    </lineage>
</organism>
<keyword evidence="1" id="KW-0812">Transmembrane</keyword>
<keyword evidence="1" id="KW-0472">Membrane</keyword>
<feature type="transmembrane region" description="Helical" evidence="1">
    <location>
        <begin position="135"/>
        <end position="158"/>
    </location>
</feature>
<evidence type="ECO:0000313" key="2">
    <source>
        <dbReference type="EMBL" id="CUR55573.1"/>
    </source>
</evidence>